<evidence type="ECO:0000256" key="5">
    <source>
        <dbReference type="ARBA" id="ARBA00022801"/>
    </source>
</evidence>
<dbReference type="EC" id="3.4.11.18" evidence="6 7"/>
<dbReference type="InterPro" id="IPR002467">
    <property type="entry name" value="Pept_M24A_MAP1"/>
</dbReference>
<dbReference type="NCBIfam" id="NF008970">
    <property type="entry name" value="PRK12318.1"/>
    <property type="match status" value="1"/>
</dbReference>
<feature type="binding site" evidence="6">
    <location>
        <position position="236"/>
    </location>
    <ligand>
        <name>a divalent metal cation</name>
        <dbReference type="ChEBI" id="CHEBI:60240"/>
        <label>1</label>
    </ligand>
</feature>
<dbReference type="RefSeq" id="WP_096427519.1">
    <property type="nucleotide sequence ID" value="NZ_AP018042.1"/>
</dbReference>
<organism evidence="9 10">
    <name type="scientific">Labilibaculum antarcticum</name>
    <dbReference type="NCBI Taxonomy" id="1717717"/>
    <lineage>
        <taxon>Bacteria</taxon>
        <taxon>Pseudomonadati</taxon>
        <taxon>Bacteroidota</taxon>
        <taxon>Bacteroidia</taxon>
        <taxon>Marinilabiliales</taxon>
        <taxon>Marinifilaceae</taxon>
        <taxon>Labilibaculum</taxon>
    </lineage>
</organism>
<dbReference type="Gene3D" id="3.90.230.10">
    <property type="entry name" value="Creatinase/methionine aminopeptidase superfamily"/>
    <property type="match status" value="1"/>
</dbReference>
<comment type="subunit">
    <text evidence="6">Monomer.</text>
</comment>
<dbReference type="InterPro" id="IPR001714">
    <property type="entry name" value="Pept_M24_MAP"/>
</dbReference>
<evidence type="ECO:0000259" key="8">
    <source>
        <dbReference type="Pfam" id="PF00557"/>
    </source>
</evidence>
<feature type="domain" description="Peptidase M24" evidence="8">
    <location>
        <begin position="13"/>
        <end position="243"/>
    </location>
</feature>
<dbReference type="CDD" id="cd01086">
    <property type="entry name" value="MetAP1"/>
    <property type="match status" value="1"/>
</dbReference>
<feature type="binding site" evidence="6">
    <location>
        <position position="79"/>
    </location>
    <ligand>
        <name>substrate</name>
    </ligand>
</feature>
<dbReference type="EMBL" id="AP018042">
    <property type="protein sequence ID" value="BAX78583.1"/>
    <property type="molecule type" value="Genomic_DNA"/>
</dbReference>
<evidence type="ECO:0000256" key="6">
    <source>
        <dbReference type="HAMAP-Rule" id="MF_01974"/>
    </source>
</evidence>
<evidence type="ECO:0000256" key="3">
    <source>
        <dbReference type="ARBA" id="ARBA00022670"/>
    </source>
</evidence>
<keyword evidence="4 6" id="KW-0479">Metal-binding</keyword>
<reference evidence="9 10" key="1">
    <citation type="journal article" date="2018" name="Mar. Genomics">
        <title>Complete genome sequence of Marinifilaceae bacterium strain SPP2, isolated from the Antarctic marine sediment.</title>
        <authorList>
            <person name="Watanabe M."/>
            <person name="Kojima H."/>
            <person name="Fukui M."/>
        </authorList>
    </citation>
    <scope>NUCLEOTIDE SEQUENCE [LARGE SCALE GENOMIC DNA]</scope>
    <source>
        <strain evidence="9 10">SPP2</strain>
    </source>
</reference>
<accession>A0A1Y1CEP5</accession>
<feature type="binding site" evidence="6">
    <location>
        <position position="108"/>
    </location>
    <ligand>
        <name>a divalent metal cation</name>
        <dbReference type="ChEBI" id="CHEBI:60240"/>
        <label>1</label>
    </ligand>
</feature>
<evidence type="ECO:0000313" key="10">
    <source>
        <dbReference type="Proteomes" id="UP000218267"/>
    </source>
</evidence>
<dbReference type="PANTHER" id="PTHR43330:SF8">
    <property type="entry name" value="METHIONINE AMINOPEPTIDASE 1D, MITOCHONDRIAL"/>
    <property type="match status" value="1"/>
</dbReference>
<evidence type="ECO:0000256" key="2">
    <source>
        <dbReference type="ARBA" id="ARBA00022438"/>
    </source>
</evidence>
<feature type="binding site" evidence="6">
    <location>
        <position position="236"/>
    </location>
    <ligand>
        <name>a divalent metal cation</name>
        <dbReference type="ChEBI" id="CHEBI:60240"/>
        <label>2</label>
        <note>catalytic</note>
    </ligand>
</feature>
<comment type="similarity">
    <text evidence="6">Belongs to the peptidase M24A family. Methionine aminopeptidase type 1 subfamily.</text>
</comment>
<feature type="binding site" evidence="6">
    <location>
        <position position="178"/>
    </location>
    <ligand>
        <name>substrate</name>
    </ligand>
</feature>
<dbReference type="GO" id="GO:0046872">
    <property type="term" value="F:metal ion binding"/>
    <property type="evidence" value="ECO:0007669"/>
    <property type="project" value="UniProtKB-UniRule"/>
</dbReference>
<proteinExistence type="inferred from homology"/>
<comment type="catalytic activity">
    <reaction evidence="6 7">
        <text>Release of N-terminal amino acids, preferentially methionine, from peptides and arylamides.</text>
        <dbReference type="EC" id="3.4.11.18"/>
    </reaction>
</comment>
<name>A0A1Y1CEP5_9BACT</name>
<dbReference type="Pfam" id="PF00557">
    <property type="entry name" value="Peptidase_M24"/>
    <property type="match status" value="1"/>
</dbReference>
<dbReference type="PRINTS" id="PR00599">
    <property type="entry name" value="MAPEPTIDASE"/>
</dbReference>
<feature type="binding site" evidence="6">
    <location>
        <position position="108"/>
    </location>
    <ligand>
        <name>a divalent metal cation</name>
        <dbReference type="ChEBI" id="CHEBI:60240"/>
        <label>2</label>
        <note>catalytic</note>
    </ligand>
</feature>
<dbReference type="NCBIfam" id="TIGR00500">
    <property type="entry name" value="met_pdase_I"/>
    <property type="match status" value="1"/>
</dbReference>
<keyword evidence="3 6" id="KW-0645">Protease</keyword>
<dbReference type="OrthoDB" id="9802055at2"/>
<dbReference type="AlphaFoldDB" id="A0A1Y1CEP5"/>
<dbReference type="GO" id="GO:0070006">
    <property type="term" value="F:metalloaminopeptidase activity"/>
    <property type="evidence" value="ECO:0007669"/>
    <property type="project" value="UniProtKB-UniRule"/>
</dbReference>
<dbReference type="InterPro" id="IPR036005">
    <property type="entry name" value="Creatinase/aminopeptidase-like"/>
</dbReference>
<keyword evidence="10" id="KW-1185">Reference proteome</keyword>
<comment type="function">
    <text evidence="1 6">Removes the N-terminal methionine from nascent proteins. The N-terminal methionine is often cleaved when the second residue in the primary sequence is small and uncharged (Met-Ala-, Cys, Gly, Pro, Ser, Thr, or Val). Requires deformylation of the N(alpha)-formylated initiator methionine before it can be hydrolyzed.</text>
</comment>
<feature type="binding site" evidence="6">
    <location>
        <position position="171"/>
    </location>
    <ligand>
        <name>a divalent metal cation</name>
        <dbReference type="ChEBI" id="CHEBI:60240"/>
        <label>2</label>
        <note>catalytic</note>
    </ligand>
</feature>
<feature type="binding site" evidence="6">
    <location>
        <position position="97"/>
    </location>
    <ligand>
        <name>a divalent metal cation</name>
        <dbReference type="ChEBI" id="CHEBI:60240"/>
        <label>1</label>
    </ligand>
</feature>
<evidence type="ECO:0000313" key="9">
    <source>
        <dbReference type="EMBL" id="BAX78583.1"/>
    </source>
</evidence>
<dbReference type="PANTHER" id="PTHR43330">
    <property type="entry name" value="METHIONINE AMINOPEPTIDASE"/>
    <property type="match status" value="1"/>
</dbReference>
<keyword evidence="5 6" id="KW-0378">Hydrolase</keyword>
<dbReference type="Proteomes" id="UP000218267">
    <property type="component" value="Chromosome"/>
</dbReference>
<keyword evidence="2 6" id="KW-0031">Aminopeptidase</keyword>
<dbReference type="GO" id="GO:0006508">
    <property type="term" value="P:proteolysis"/>
    <property type="evidence" value="ECO:0007669"/>
    <property type="project" value="UniProtKB-KW"/>
</dbReference>
<comment type="cofactor">
    <cofactor evidence="6">
        <name>Co(2+)</name>
        <dbReference type="ChEBI" id="CHEBI:48828"/>
    </cofactor>
    <cofactor evidence="6">
        <name>Zn(2+)</name>
        <dbReference type="ChEBI" id="CHEBI:29105"/>
    </cofactor>
    <cofactor evidence="6">
        <name>Mn(2+)</name>
        <dbReference type="ChEBI" id="CHEBI:29035"/>
    </cofactor>
    <cofactor evidence="6">
        <name>Fe(2+)</name>
        <dbReference type="ChEBI" id="CHEBI:29033"/>
    </cofactor>
    <text evidence="6">Binds 2 divalent metal cations per subunit. Has a high-affinity and a low affinity metal-binding site. The true nature of the physiological cofactor is under debate. The enzyme is active with cobalt, zinc, manganese or divalent iron ions. Most likely, methionine aminopeptidases function as mononuclear Fe(2+)-metalloproteases under physiological conditions, and the catalytically relevant metal-binding site has been assigned to the histidine-containing high-affinity site.</text>
</comment>
<evidence type="ECO:0000256" key="4">
    <source>
        <dbReference type="ARBA" id="ARBA00022723"/>
    </source>
</evidence>
<evidence type="ECO:0000256" key="1">
    <source>
        <dbReference type="ARBA" id="ARBA00002521"/>
    </source>
</evidence>
<dbReference type="SUPFAM" id="SSF55920">
    <property type="entry name" value="Creatinase/aminopeptidase"/>
    <property type="match status" value="1"/>
</dbReference>
<dbReference type="InterPro" id="IPR000994">
    <property type="entry name" value="Pept_M24"/>
</dbReference>
<sequence>MSEIIIKTPEQIEGIRKSSQLAGNTLKYISDFVKEGVSTEYLDQLIEEYIRNNNAIPAPLNYHGFPKSCCISLNNVICHGIPDEKTILKNGDILNIDVTTILDGYFGDTSTMFTIGEVSKEAANLVEDTEHAMYLGIDQVKPGNYFGNIGFMIGRFAKGKKYSVVYEFCGHGVGIEFHEAPQVEHIAPKNSGPKMKAGMVFTIEPMINLGKPRAIVDEKDGWTARTIDKKLSAQFEHTILVTEDGFEILSDVGDYDIFK</sequence>
<dbReference type="HAMAP" id="MF_01974">
    <property type="entry name" value="MetAP_1"/>
    <property type="match status" value="1"/>
</dbReference>
<feature type="binding site" evidence="6">
    <location>
        <position position="204"/>
    </location>
    <ligand>
        <name>a divalent metal cation</name>
        <dbReference type="ChEBI" id="CHEBI:60240"/>
        <label>2</label>
        <note>catalytic</note>
    </ligand>
</feature>
<protein>
    <recommendedName>
        <fullName evidence="6 7">Methionine aminopeptidase</fullName>
        <shortName evidence="6">MAP</shortName>
        <shortName evidence="6">MetAP</shortName>
        <ecNumber evidence="6 7">3.4.11.18</ecNumber>
    </recommendedName>
    <alternativeName>
        <fullName evidence="6">Peptidase M</fullName>
    </alternativeName>
</protein>
<evidence type="ECO:0000256" key="7">
    <source>
        <dbReference type="RuleBase" id="RU003653"/>
    </source>
</evidence>
<reference evidence="10" key="2">
    <citation type="journal article" date="2020" name="Antonie Van Leeuwenhoek">
        <title>Labilibaculum antarcticum sp. nov., a novel facultative anaerobic, psychrotorelant bacterium isolated from marine sediment of Antarctica.</title>
        <authorList>
            <person name="Watanabe M."/>
            <person name="Kojima H."/>
            <person name="Fukui M."/>
        </authorList>
    </citation>
    <scope>NUCLEOTIDE SEQUENCE [LARGE SCALE GENOMIC DNA]</scope>
    <source>
        <strain evidence="10">SPP2</strain>
    </source>
</reference>
<dbReference type="KEGG" id="mbas:ALGA_0188"/>
<gene>
    <name evidence="6" type="primary">map</name>
    <name evidence="9" type="ORF">ALGA_0188</name>
</gene>
<dbReference type="GO" id="GO:0004239">
    <property type="term" value="F:initiator methionyl aminopeptidase activity"/>
    <property type="evidence" value="ECO:0007669"/>
    <property type="project" value="UniProtKB-UniRule"/>
</dbReference>